<dbReference type="AlphaFoldDB" id="U2YX62"/>
<comment type="caution">
    <text evidence="2">The sequence shown here is derived from an EMBL/GenBank/DDBJ whole genome shotgun (WGS) entry which is preliminary data.</text>
</comment>
<proteinExistence type="predicted"/>
<gene>
    <name evidence="2" type="ORF">MBEHAL_2117</name>
</gene>
<dbReference type="Proteomes" id="UP000016986">
    <property type="component" value="Unassembled WGS sequence"/>
</dbReference>
<evidence type="ECO:0000313" key="3">
    <source>
        <dbReference type="Proteomes" id="UP000016986"/>
    </source>
</evidence>
<sequence length="51" mass="5545">MRVVATVAGHGSARGDRPRIRSHRPSVPAASAPDAVRGNRRRSGAERTRER</sequence>
<accession>U2YX62</accession>
<protein>
    <submittedName>
        <fullName evidence="2">Uncharacterized protein</fullName>
    </submittedName>
</protein>
<feature type="compositionally biased region" description="Low complexity" evidence="1">
    <location>
        <begin position="25"/>
        <end position="36"/>
    </location>
</feature>
<reference evidence="2 3" key="1">
    <citation type="submission" date="2013-09" db="EMBL/GenBank/DDBJ databases">
        <title>Whole genome sequencing of Halarchaeum acidiphilum strain MH1-52-1.</title>
        <authorList>
            <person name="Shimane Y."/>
            <person name="Minegishi H."/>
            <person name="Nishi S."/>
            <person name="Echigo A."/>
            <person name="Shuto A."/>
            <person name="Konishi M."/>
            <person name="Ito T."/>
            <person name="Ohkuma M."/>
            <person name="Ohta Y."/>
            <person name="Nagano Y."/>
            <person name="Tsubouchi T."/>
            <person name="Mori K."/>
            <person name="Usui K."/>
            <person name="Kamekura M."/>
            <person name="Usami R."/>
            <person name="Takaki Y."/>
            <person name="Hatada Y."/>
        </authorList>
    </citation>
    <scope>NUCLEOTIDE SEQUENCE [LARGE SCALE GENOMIC DNA]</scope>
    <source>
        <strain evidence="2 3">JCM 16109</strain>
    </source>
</reference>
<evidence type="ECO:0000256" key="1">
    <source>
        <dbReference type="SAM" id="MobiDB-lite"/>
    </source>
</evidence>
<name>U2YX62_9EURY</name>
<dbReference type="EMBL" id="BATA01000062">
    <property type="protein sequence ID" value="GAD53357.1"/>
    <property type="molecule type" value="Genomic_DNA"/>
</dbReference>
<evidence type="ECO:0000313" key="2">
    <source>
        <dbReference type="EMBL" id="GAD53357.1"/>
    </source>
</evidence>
<feature type="region of interest" description="Disordered" evidence="1">
    <location>
        <begin position="1"/>
        <end position="51"/>
    </location>
</feature>
<keyword evidence="3" id="KW-1185">Reference proteome</keyword>
<organism evidence="2 3">
    <name type="scientific">Halarchaeum acidiphilum MH1-52-1</name>
    <dbReference type="NCBI Taxonomy" id="1261545"/>
    <lineage>
        <taxon>Archaea</taxon>
        <taxon>Methanobacteriati</taxon>
        <taxon>Methanobacteriota</taxon>
        <taxon>Stenosarchaea group</taxon>
        <taxon>Halobacteria</taxon>
        <taxon>Halobacteriales</taxon>
        <taxon>Halobacteriaceae</taxon>
    </lineage>
</organism>